<protein>
    <submittedName>
        <fullName evidence="1">Uncharacterized protein</fullName>
    </submittedName>
</protein>
<name>A0A392PDI9_9FABA</name>
<evidence type="ECO:0000313" key="2">
    <source>
        <dbReference type="Proteomes" id="UP000265520"/>
    </source>
</evidence>
<proteinExistence type="predicted"/>
<evidence type="ECO:0000313" key="1">
    <source>
        <dbReference type="EMBL" id="MCI09844.1"/>
    </source>
</evidence>
<dbReference type="Proteomes" id="UP000265520">
    <property type="component" value="Unassembled WGS sequence"/>
</dbReference>
<reference evidence="1 2" key="1">
    <citation type="journal article" date="2018" name="Front. Plant Sci.">
        <title>Red Clover (Trifolium pratense) and Zigzag Clover (T. medium) - A Picture of Genomic Similarities and Differences.</title>
        <authorList>
            <person name="Dluhosova J."/>
            <person name="Istvanek J."/>
            <person name="Nedelnik J."/>
            <person name="Repkova J."/>
        </authorList>
    </citation>
    <scope>NUCLEOTIDE SEQUENCE [LARGE SCALE GENOMIC DNA]</scope>
    <source>
        <strain evidence="2">cv. 10/8</strain>
        <tissue evidence="1">Leaf</tissue>
    </source>
</reference>
<sequence>MDSPTTVLDAPHVKAIRHLKRLLRYDVDDLLEQVHDFTTFTEDLRAYSWRLSNKEQHFMEAVMHFQGELASDVPFIEAVENAHYCHHELVSNIFDQTMNLKENMRVHEELLNLAFAEEEAVNHRIKVLEDELKILHKKREEFHLSNKDEISRLLAKRRSIVRLEAKTKSQGDDLKKINEDLGTSKKCKRALEDLQMKALEAAQDL</sequence>
<comment type="caution">
    <text evidence="1">The sequence shown here is derived from an EMBL/GenBank/DDBJ whole genome shotgun (WGS) entry which is preliminary data.</text>
</comment>
<dbReference type="AlphaFoldDB" id="A0A392PDI9"/>
<gene>
    <name evidence="1" type="ORF">A2U01_0030935</name>
</gene>
<feature type="non-terminal residue" evidence="1">
    <location>
        <position position="205"/>
    </location>
</feature>
<dbReference type="EMBL" id="LXQA010074098">
    <property type="protein sequence ID" value="MCI09844.1"/>
    <property type="molecule type" value="Genomic_DNA"/>
</dbReference>
<keyword evidence="2" id="KW-1185">Reference proteome</keyword>
<accession>A0A392PDI9</accession>
<organism evidence="1 2">
    <name type="scientific">Trifolium medium</name>
    <dbReference type="NCBI Taxonomy" id="97028"/>
    <lineage>
        <taxon>Eukaryota</taxon>
        <taxon>Viridiplantae</taxon>
        <taxon>Streptophyta</taxon>
        <taxon>Embryophyta</taxon>
        <taxon>Tracheophyta</taxon>
        <taxon>Spermatophyta</taxon>
        <taxon>Magnoliopsida</taxon>
        <taxon>eudicotyledons</taxon>
        <taxon>Gunneridae</taxon>
        <taxon>Pentapetalae</taxon>
        <taxon>rosids</taxon>
        <taxon>fabids</taxon>
        <taxon>Fabales</taxon>
        <taxon>Fabaceae</taxon>
        <taxon>Papilionoideae</taxon>
        <taxon>50 kb inversion clade</taxon>
        <taxon>NPAAA clade</taxon>
        <taxon>Hologalegina</taxon>
        <taxon>IRL clade</taxon>
        <taxon>Trifolieae</taxon>
        <taxon>Trifolium</taxon>
    </lineage>
</organism>